<feature type="region of interest" description="Disordered" evidence="1">
    <location>
        <begin position="647"/>
        <end position="700"/>
    </location>
</feature>
<dbReference type="RefSeq" id="XP_062752675.1">
    <property type="nucleotide sequence ID" value="XM_062903092.1"/>
</dbReference>
<keyword evidence="2" id="KW-1133">Transmembrane helix</keyword>
<evidence type="ECO:0000256" key="2">
    <source>
        <dbReference type="SAM" id="Phobius"/>
    </source>
</evidence>
<keyword evidence="2" id="KW-0472">Membrane</keyword>
<dbReference type="Proteomes" id="UP001273209">
    <property type="component" value="Unassembled WGS sequence"/>
</dbReference>
<organism evidence="3 4">
    <name type="scientific">Trichoderma aggressivum f. europaeum</name>
    <dbReference type="NCBI Taxonomy" id="173218"/>
    <lineage>
        <taxon>Eukaryota</taxon>
        <taxon>Fungi</taxon>
        <taxon>Dikarya</taxon>
        <taxon>Ascomycota</taxon>
        <taxon>Pezizomycotina</taxon>
        <taxon>Sordariomycetes</taxon>
        <taxon>Hypocreomycetidae</taxon>
        <taxon>Hypocreales</taxon>
        <taxon>Hypocreaceae</taxon>
        <taxon>Trichoderma</taxon>
    </lineage>
</organism>
<feature type="compositionally biased region" description="Basic and acidic residues" evidence="1">
    <location>
        <begin position="647"/>
        <end position="658"/>
    </location>
</feature>
<dbReference type="SUPFAM" id="SSF56112">
    <property type="entry name" value="Protein kinase-like (PK-like)"/>
    <property type="match status" value="1"/>
</dbReference>
<keyword evidence="4" id="KW-1185">Reference proteome</keyword>
<gene>
    <name evidence="3" type="ORF">Triagg1_8265</name>
</gene>
<reference evidence="3" key="1">
    <citation type="submission" date="2023-11" db="EMBL/GenBank/DDBJ databases">
        <title>The genome sequences of three competitors of mushroom-forming fungi.</title>
        <authorList>
            <person name="Beijen E."/>
            <person name="Ohm R.A."/>
        </authorList>
    </citation>
    <scope>NUCLEOTIDE SEQUENCE</scope>
    <source>
        <strain evidence="3">CBS 100526</strain>
    </source>
</reference>
<protein>
    <recommendedName>
        <fullName evidence="5">Protein kinase domain-containing protein</fullName>
    </recommendedName>
</protein>
<comment type="caution">
    <text evidence="3">The sequence shown here is derived from an EMBL/GenBank/DDBJ whole genome shotgun (WGS) entry which is preliminary data.</text>
</comment>
<feature type="compositionally biased region" description="Polar residues" evidence="1">
    <location>
        <begin position="671"/>
        <end position="695"/>
    </location>
</feature>
<proteinExistence type="predicted"/>
<dbReference type="AlphaFoldDB" id="A0AAE1LXX0"/>
<feature type="compositionally biased region" description="Acidic residues" evidence="1">
    <location>
        <begin position="391"/>
        <end position="404"/>
    </location>
</feature>
<accession>A0AAE1LXX0</accession>
<feature type="region of interest" description="Disordered" evidence="1">
    <location>
        <begin position="513"/>
        <end position="534"/>
    </location>
</feature>
<feature type="region of interest" description="Disordered" evidence="1">
    <location>
        <begin position="390"/>
        <end position="454"/>
    </location>
</feature>
<feature type="transmembrane region" description="Helical" evidence="2">
    <location>
        <begin position="459"/>
        <end position="481"/>
    </location>
</feature>
<sequence>MDEEQESEDLAVGHLKKHIDALGPDVYAIHVSQDGELFSVSTNPEDDQATCVYYPPLQAIQRPDHVKTVLRLDLLELDRLAPNVDLVSYMRAGEPRKVAFKYYFLFQFLYKVWHEMNLWMRLPMHPNIVPLDRLALDELYGHVVGFTSLYIPGGTIEENKSRVFKLEWLRQLTSVIDDLDFKYGIAHQDVSARNHVVDSTTDALMLFDFNYSGRIGGIGYGEDRNDVKGVIFTLYAIITRDMHFRCVPFDKQNTADVQGLEEWVQHPDETEWLDFPEPAPRDLVFTDGKGNSTVETAVVLTDMRHEQREKGITVLNWERPARIQLGNGSRLFDNGQIVPDAEGADTSKCVLLNWIQDFIDDSLMSEGDEERRGDGDDRLVREWMLNSAVDGDGDVNEAADEDVSEASTLLPTSRGPSALAAQPWPQHREDEGGEQRQEEEEEQQRNSPRRGGNILSGEGLLRVGLLVVMLVMVGLAVVRALKGKFSPGLVAGGGLMMVMCILVTIWLATLSSASTSSTPSKTPTKSPKPSASSKCYYPNGKPEQNFSYNYQPCGGKNTTWSQCCIPGQDVCTPDGLCTHLTNAVGAYDYRGGCTNADWSGCPQICLDVLSNSWLQVKQCASGQYCCNPDFDNGDCCRDGSRRFSLLDRNPDAKGDDTTTKTSATEASTGTIRSSATQTDGGAAEQTNGGAAQQTDGVEDKSNKSATIGAAVGGSLGGIALIGGAVGIWFLLRRKKQQKMARVEKDGREVNPRTVESMGMKQTYTPLAEVEGQPAVVEVDSRGVHELG</sequence>
<dbReference type="EMBL" id="JAWRVG010000040">
    <property type="protein sequence ID" value="KAK4065956.1"/>
    <property type="molecule type" value="Genomic_DNA"/>
</dbReference>
<feature type="compositionally biased region" description="Basic and acidic residues" evidence="1">
    <location>
        <begin position="426"/>
        <end position="436"/>
    </location>
</feature>
<dbReference type="GeneID" id="87922997"/>
<feature type="compositionally biased region" description="Polar residues" evidence="1">
    <location>
        <begin position="405"/>
        <end position="415"/>
    </location>
</feature>
<evidence type="ECO:0000313" key="3">
    <source>
        <dbReference type="EMBL" id="KAK4065956.1"/>
    </source>
</evidence>
<keyword evidence="2" id="KW-0812">Transmembrane</keyword>
<feature type="transmembrane region" description="Helical" evidence="2">
    <location>
        <begin position="707"/>
        <end position="731"/>
    </location>
</feature>
<dbReference type="InterPro" id="IPR011009">
    <property type="entry name" value="Kinase-like_dom_sf"/>
</dbReference>
<feature type="transmembrane region" description="Helical" evidence="2">
    <location>
        <begin position="488"/>
        <end position="508"/>
    </location>
</feature>
<evidence type="ECO:0000256" key="1">
    <source>
        <dbReference type="SAM" id="MobiDB-lite"/>
    </source>
</evidence>
<name>A0AAE1LXX0_9HYPO</name>
<evidence type="ECO:0000313" key="4">
    <source>
        <dbReference type="Proteomes" id="UP001273209"/>
    </source>
</evidence>
<feature type="compositionally biased region" description="Low complexity" evidence="1">
    <location>
        <begin position="659"/>
        <end position="670"/>
    </location>
</feature>
<evidence type="ECO:0008006" key="5">
    <source>
        <dbReference type="Google" id="ProtNLM"/>
    </source>
</evidence>
<dbReference type="CDD" id="cd12087">
    <property type="entry name" value="TM_EGFR-like"/>
    <property type="match status" value="1"/>
</dbReference>